<dbReference type="Pfam" id="PF13580">
    <property type="entry name" value="SIS_2"/>
    <property type="match status" value="1"/>
</dbReference>
<feature type="non-terminal residue" evidence="2">
    <location>
        <position position="1"/>
    </location>
</feature>
<dbReference type="SUPFAM" id="SSF53697">
    <property type="entry name" value="SIS domain"/>
    <property type="match status" value="1"/>
</dbReference>
<name>A0A381V3U2_9ZZZZ</name>
<dbReference type="EMBL" id="UINC01007782">
    <property type="protein sequence ID" value="SVA35059.1"/>
    <property type="molecule type" value="Genomic_DNA"/>
</dbReference>
<dbReference type="InterPro" id="IPR046348">
    <property type="entry name" value="SIS_dom_sf"/>
</dbReference>
<dbReference type="PANTHER" id="PTHR30390">
    <property type="entry name" value="SEDOHEPTULOSE 7-PHOSPHATE ISOMERASE / DNAA INITIATOR-ASSOCIATING FACTOR FOR REPLICATION INITIATION"/>
    <property type="match status" value="1"/>
</dbReference>
<sequence length="360" mass="38584">VVASQIAKRLVARASRASRDNLAFAKGIARAGLEVSRVLEAGGTVFAAGNGGSATQSQHLTSELVGRFRNDRRGLRAISLTVEPAVMTAIGNDFGFDQVFARQIEALAGPDDLFIAFSTSGRSQNLLVAADLARERGLVVVGMTADGSELGNRCHVVVNAPPGSTASIQEDHLAALHLICEVVESEVFGLSYGPEELFGLVGSDEALEQRESWRTEGRTVAWTSGCFDLLHQGHLMAIKSAAAEADTLIIGLNTDSSVRRIKGDDRPLIPEMERAQILSSMRMVDLVVLVDDDEPSEVLQRFKPDVYCKGSDYEDGAKPMPEKSVVEAYGGRVIFSPLVPGISTSSRAREIALSRSSKQT</sequence>
<accession>A0A381V3U2</accession>
<dbReference type="SUPFAM" id="SSF52374">
    <property type="entry name" value="Nucleotidylyl transferase"/>
    <property type="match status" value="1"/>
</dbReference>
<dbReference type="AlphaFoldDB" id="A0A381V3U2"/>
<feature type="domain" description="SIS" evidence="1">
    <location>
        <begin position="35"/>
        <end position="193"/>
    </location>
</feature>
<dbReference type="InterPro" id="IPR001347">
    <property type="entry name" value="SIS_dom"/>
</dbReference>
<gene>
    <name evidence="2" type="ORF">METZ01_LOCUS87913</name>
</gene>
<dbReference type="NCBIfam" id="TIGR00125">
    <property type="entry name" value="cyt_tran_rel"/>
    <property type="match status" value="1"/>
</dbReference>
<dbReference type="GO" id="GO:1901135">
    <property type="term" value="P:carbohydrate derivative metabolic process"/>
    <property type="evidence" value="ECO:0007669"/>
    <property type="project" value="InterPro"/>
</dbReference>
<dbReference type="GO" id="GO:0003824">
    <property type="term" value="F:catalytic activity"/>
    <property type="evidence" value="ECO:0007669"/>
    <property type="project" value="InterPro"/>
</dbReference>
<dbReference type="CDD" id="cd05006">
    <property type="entry name" value="SIS_GmhA"/>
    <property type="match status" value="1"/>
</dbReference>
<organism evidence="2">
    <name type="scientific">marine metagenome</name>
    <dbReference type="NCBI Taxonomy" id="408172"/>
    <lineage>
        <taxon>unclassified sequences</taxon>
        <taxon>metagenomes</taxon>
        <taxon>ecological metagenomes</taxon>
    </lineage>
</organism>
<reference evidence="2" key="1">
    <citation type="submission" date="2018-05" db="EMBL/GenBank/DDBJ databases">
        <authorList>
            <person name="Lanie J.A."/>
            <person name="Ng W.-L."/>
            <person name="Kazmierczak K.M."/>
            <person name="Andrzejewski T.M."/>
            <person name="Davidsen T.M."/>
            <person name="Wayne K.J."/>
            <person name="Tettelin H."/>
            <person name="Glass J.I."/>
            <person name="Rusch D."/>
            <person name="Podicherti R."/>
            <person name="Tsui H.-C.T."/>
            <person name="Winkler M.E."/>
        </authorList>
    </citation>
    <scope>NUCLEOTIDE SEQUENCE</scope>
</reference>
<dbReference type="InterPro" id="IPR004821">
    <property type="entry name" value="Cyt_trans-like"/>
</dbReference>
<dbReference type="InterPro" id="IPR014729">
    <property type="entry name" value="Rossmann-like_a/b/a_fold"/>
</dbReference>
<dbReference type="Gene3D" id="3.40.50.620">
    <property type="entry name" value="HUPs"/>
    <property type="match status" value="1"/>
</dbReference>
<proteinExistence type="predicted"/>
<dbReference type="InterPro" id="IPR035461">
    <property type="entry name" value="GmhA/DiaA"/>
</dbReference>
<dbReference type="PANTHER" id="PTHR30390:SF6">
    <property type="entry name" value="DNAA INITIATOR-ASSOCIATING PROTEIN DIAA"/>
    <property type="match status" value="1"/>
</dbReference>
<dbReference type="Gene3D" id="3.40.50.10490">
    <property type="entry name" value="Glucose-6-phosphate isomerase like protein, domain 1"/>
    <property type="match status" value="1"/>
</dbReference>
<protein>
    <recommendedName>
        <fullName evidence="1">SIS domain-containing protein</fullName>
    </recommendedName>
</protein>
<dbReference type="PROSITE" id="PS51464">
    <property type="entry name" value="SIS"/>
    <property type="match status" value="1"/>
</dbReference>
<evidence type="ECO:0000313" key="2">
    <source>
        <dbReference type="EMBL" id="SVA35059.1"/>
    </source>
</evidence>
<dbReference type="Pfam" id="PF01467">
    <property type="entry name" value="CTP_transf_like"/>
    <property type="match status" value="1"/>
</dbReference>
<dbReference type="GO" id="GO:0097367">
    <property type="term" value="F:carbohydrate derivative binding"/>
    <property type="evidence" value="ECO:0007669"/>
    <property type="project" value="InterPro"/>
</dbReference>
<dbReference type="InterPro" id="IPR050099">
    <property type="entry name" value="SIS_GmhA/DiaA_subfam"/>
</dbReference>
<evidence type="ECO:0000259" key="1">
    <source>
        <dbReference type="PROSITE" id="PS51464"/>
    </source>
</evidence>